<keyword evidence="9 11" id="KW-0630">Potassium</keyword>
<dbReference type="FunFam" id="3.30.300.10:FF:000003">
    <property type="entry name" value="S-adenosylmethionine synthase"/>
    <property type="match status" value="1"/>
</dbReference>
<dbReference type="EC" id="2.5.1.6" evidence="11"/>
<evidence type="ECO:0000256" key="2">
    <source>
        <dbReference type="ARBA" id="ARBA00009685"/>
    </source>
</evidence>
<dbReference type="EMBL" id="KB201004">
    <property type="protein sequence ID" value="ESO99607.1"/>
    <property type="molecule type" value="Genomic_DNA"/>
</dbReference>
<name>V4AQT7_LOTGI</name>
<evidence type="ECO:0000256" key="6">
    <source>
        <dbReference type="ARBA" id="ARBA00022741"/>
    </source>
</evidence>
<evidence type="ECO:0000256" key="12">
    <source>
        <dbReference type="RuleBase" id="RU004462"/>
    </source>
</evidence>
<keyword evidence="8 11" id="KW-0460">Magnesium</keyword>
<feature type="domain" description="S-adenosylmethionine synthetase N-terminal" evidence="13">
    <location>
        <begin position="9"/>
        <end position="103"/>
    </location>
</feature>
<evidence type="ECO:0000259" key="15">
    <source>
        <dbReference type="Pfam" id="PF02773"/>
    </source>
</evidence>
<dbReference type="GO" id="GO:0006730">
    <property type="term" value="P:one-carbon metabolic process"/>
    <property type="evidence" value="ECO:0007669"/>
    <property type="project" value="UniProtKB-KW"/>
</dbReference>
<sequence>MEKHHPDTFLFTSESVGEGHPDKLCDQVSDAILDACLQQDPYSQINCECLTKTGMIFVMGDFISNAVIDYQKVVRDTVKHIGYTSSEMGFDYKTCNVLVSVNENHRGDSQKKDEGNTTASDQGLMFGYATDETEECMPLTVVLSHQLNAKIAQLRRDGVLAWARPDSKTQVTVEYYKENNSMVPVRVHTVVISLQHDEHVTLDTLRQELQNKVINTVIPAKYLDDQTVYHIQPSGRFIIGGPQSDAGLTGRKIIVDSYGGWGANGGGALSGKDGTKIDRCASYAARWMAKSLVKAGLCKQVLIQVSYSIGITEPVSLSINTYGTGTISNSELLQILQSNFDLRPAQIVKELDLRKPIYFKTACYGHFGRSNVPWEVPKTLNF</sequence>
<dbReference type="OrthoDB" id="5852090at2759"/>
<dbReference type="InterPro" id="IPR002133">
    <property type="entry name" value="S-AdoMet_synthetase"/>
</dbReference>
<dbReference type="SUPFAM" id="SSF55973">
    <property type="entry name" value="S-adenosylmethionine synthetase"/>
    <property type="match status" value="3"/>
</dbReference>
<dbReference type="AlphaFoldDB" id="V4AQT7"/>
<feature type="domain" description="S-adenosylmethionine synthetase central" evidence="14">
    <location>
        <begin position="117"/>
        <end position="237"/>
    </location>
</feature>
<evidence type="ECO:0000256" key="5">
    <source>
        <dbReference type="ARBA" id="ARBA00022723"/>
    </source>
</evidence>
<evidence type="ECO:0000313" key="16">
    <source>
        <dbReference type="EMBL" id="ESO99607.1"/>
    </source>
</evidence>
<keyword evidence="6 11" id="KW-0547">Nucleotide-binding</keyword>
<keyword evidence="3 11" id="KW-0554">One-carbon metabolism</keyword>
<dbReference type="KEGG" id="lgi:LOTGIDRAFT_226189"/>
<dbReference type="Pfam" id="PF02772">
    <property type="entry name" value="S-AdoMet_synt_M"/>
    <property type="match status" value="1"/>
</dbReference>
<evidence type="ECO:0000313" key="17">
    <source>
        <dbReference type="Proteomes" id="UP000030746"/>
    </source>
</evidence>
<dbReference type="HOGENOM" id="CLU_041802_0_1_1"/>
<accession>V4AQT7</accession>
<evidence type="ECO:0000256" key="3">
    <source>
        <dbReference type="ARBA" id="ARBA00022563"/>
    </source>
</evidence>
<dbReference type="FunFam" id="3.30.300.10:FF:000004">
    <property type="entry name" value="S-adenosylmethionine synthase"/>
    <property type="match status" value="1"/>
</dbReference>
<dbReference type="InterPro" id="IPR022628">
    <property type="entry name" value="S-AdoMet_synt_N"/>
</dbReference>
<dbReference type="Proteomes" id="UP000030746">
    <property type="component" value="Unassembled WGS sequence"/>
</dbReference>
<dbReference type="Pfam" id="PF00438">
    <property type="entry name" value="S-AdoMet_synt_N"/>
    <property type="match status" value="1"/>
</dbReference>
<keyword evidence="7 11" id="KW-0067">ATP-binding</keyword>
<comment type="pathway">
    <text evidence="1 11">Amino-acid biosynthesis; S-adenosyl-L-methionine biosynthesis; S-adenosyl-L-methionine from L-methionine: step 1/1.</text>
</comment>
<evidence type="ECO:0000256" key="11">
    <source>
        <dbReference type="RuleBase" id="RU000541"/>
    </source>
</evidence>
<gene>
    <name evidence="16" type="ORF">LOTGIDRAFT_226189</name>
</gene>
<dbReference type="GO" id="GO:0004478">
    <property type="term" value="F:methionine adenosyltransferase activity"/>
    <property type="evidence" value="ECO:0007669"/>
    <property type="project" value="UniProtKB-EC"/>
</dbReference>
<dbReference type="GeneID" id="20247336"/>
<dbReference type="GO" id="GO:0046872">
    <property type="term" value="F:metal ion binding"/>
    <property type="evidence" value="ECO:0007669"/>
    <property type="project" value="UniProtKB-KW"/>
</dbReference>
<dbReference type="UniPathway" id="UPA00315">
    <property type="reaction ID" value="UER00080"/>
</dbReference>
<reference evidence="16 17" key="1">
    <citation type="journal article" date="2013" name="Nature">
        <title>Insights into bilaterian evolution from three spiralian genomes.</title>
        <authorList>
            <person name="Simakov O."/>
            <person name="Marletaz F."/>
            <person name="Cho S.J."/>
            <person name="Edsinger-Gonzales E."/>
            <person name="Havlak P."/>
            <person name="Hellsten U."/>
            <person name="Kuo D.H."/>
            <person name="Larsson T."/>
            <person name="Lv J."/>
            <person name="Arendt D."/>
            <person name="Savage R."/>
            <person name="Osoegawa K."/>
            <person name="de Jong P."/>
            <person name="Grimwood J."/>
            <person name="Chapman J.A."/>
            <person name="Shapiro H."/>
            <person name="Aerts A."/>
            <person name="Otillar R.P."/>
            <person name="Terry A.Y."/>
            <person name="Boore J.L."/>
            <person name="Grigoriev I.V."/>
            <person name="Lindberg D.R."/>
            <person name="Seaver E.C."/>
            <person name="Weisblat D.A."/>
            <person name="Putnam N.H."/>
            <person name="Rokhsar D.S."/>
        </authorList>
    </citation>
    <scope>NUCLEOTIDE SEQUENCE [LARGE SCALE GENOMIC DNA]</scope>
</reference>
<dbReference type="InterPro" id="IPR022629">
    <property type="entry name" value="S-AdoMet_synt_central"/>
</dbReference>
<feature type="domain" description="S-adenosylmethionine synthetase C-terminal" evidence="15">
    <location>
        <begin position="239"/>
        <end position="375"/>
    </location>
</feature>
<comment type="cofactor">
    <cofactor evidence="11">
        <name>K(+)</name>
        <dbReference type="ChEBI" id="CHEBI:29103"/>
    </cofactor>
    <text evidence="11">Binds 1 potassium ion per subunit. The potassium ion interacts primarily with the substrate.</text>
</comment>
<evidence type="ECO:0000259" key="13">
    <source>
        <dbReference type="Pfam" id="PF00438"/>
    </source>
</evidence>
<dbReference type="InterPro" id="IPR022636">
    <property type="entry name" value="S-AdoMet_synthetase_sfam"/>
</dbReference>
<dbReference type="NCBIfam" id="TIGR01034">
    <property type="entry name" value="metK"/>
    <property type="match status" value="1"/>
</dbReference>
<dbReference type="CTD" id="20247336"/>
<dbReference type="CDD" id="cd18079">
    <property type="entry name" value="S-AdoMet_synt"/>
    <property type="match status" value="1"/>
</dbReference>
<dbReference type="InterPro" id="IPR022630">
    <property type="entry name" value="S-AdoMet_synt_C"/>
</dbReference>
<dbReference type="STRING" id="225164.V4AQT7"/>
<dbReference type="Gene3D" id="3.30.300.10">
    <property type="match status" value="3"/>
</dbReference>
<evidence type="ECO:0000256" key="4">
    <source>
        <dbReference type="ARBA" id="ARBA00022679"/>
    </source>
</evidence>
<dbReference type="RefSeq" id="XP_009049700.1">
    <property type="nucleotide sequence ID" value="XM_009051452.1"/>
</dbReference>
<dbReference type="GO" id="GO:0005524">
    <property type="term" value="F:ATP binding"/>
    <property type="evidence" value="ECO:0007669"/>
    <property type="project" value="UniProtKB-KW"/>
</dbReference>
<dbReference type="Pfam" id="PF02773">
    <property type="entry name" value="S-AdoMet_synt_C"/>
    <property type="match status" value="1"/>
</dbReference>
<evidence type="ECO:0000256" key="8">
    <source>
        <dbReference type="ARBA" id="ARBA00022842"/>
    </source>
</evidence>
<dbReference type="PIRSF" id="PIRSF000497">
    <property type="entry name" value="MAT"/>
    <property type="match status" value="1"/>
</dbReference>
<protein>
    <recommendedName>
        <fullName evidence="11">S-adenosylmethionine synthase</fullName>
        <ecNumber evidence="11">2.5.1.6</ecNumber>
    </recommendedName>
</protein>
<comment type="function">
    <text evidence="11">Catalyzes the formation of S-adenosylmethionine from methionine and ATP.</text>
</comment>
<keyword evidence="4 11" id="KW-0808">Transferase</keyword>
<comment type="similarity">
    <text evidence="2 12">Belongs to the AdoMet synthase family.</text>
</comment>
<evidence type="ECO:0000256" key="9">
    <source>
        <dbReference type="ARBA" id="ARBA00022958"/>
    </source>
</evidence>
<keyword evidence="17" id="KW-1185">Reference proteome</keyword>
<keyword evidence="5 11" id="KW-0479">Metal-binding</keyword>
<dbReference type="OMA" id="TVVHTIV"/>
<organism evidence="16 17">
    <name type="scientific">Lottia gigantea</name>
    <name type="common">Giant owl limpet</name>
    <dbReference type="NCBI Taxonomy" id="225164"/>
    <lineage>
        <taxon>Eukaryota</taxon>
        <taxon>Metazoa</taxon>
        <taxon>Spiralia</taxon>
        <taxon>Lophotrochozoa</taxon>
        <taxon>Mollusca</taxon>
        <taxon>Gastropoda</taxon>
        <taxon>Patellogastropoda</taxon>
        <taxon>Lottioidea</taxon>
        <taxon>Lottiidae</taxon>
        <taxon>Lottia</taxon>
    </lineage>
</organism>
<dbReference type="GO" id="GO:0006556">
    <property type="term" value="P:S-adenosylmethionine biosynthetic process"/>
    <property type="evidence" value="ECO:0007669"/>
    <property type="project" value="UniProtKB-UniPathway"/>
</dbReference>
<evidence type="ECO:0000256" key="1">
    <source>
        <dbReference type="ARBA" id="ARBA00005224"/>
    </source>
</evidence>
<evidence type="ECO:0000256" key="10">
    <source>
        <dbReference type="ARBA" id="ARBA00048344"/>
    </source>
</evidence>
<comment type="cofactor">
    <cofactor evidence="11">
        <name>Mg(2+)</name>
        <dbReference type="ChEBI" id="CHEBI:18420"/>
    </cofactor>
    <text evidence="11">Binds 2 magnesium ions per subunit. The magnesium ions interact primarily with the substrate.</text>
</comment>
<evidence type="ECO:0000256" key="7">
    <source>
        <dbReference type="ARBA" id="ARBA00022840"/>
    </source>
</evidence>
<dbReference type="PANTHER" id="PTHR11964">
    <property type="entry name" value="S-ADENOSYLMETHIONINE SYNTHETASE"/>
    <property type="match status" value="1"/>
</dbReference>
<proteinExistence type="inferred from homology"/>
<evidence type="ECO:0000259" key="14">
    <source>
        <dbReference type="Pfam" id="PF02772"/>
    </source>
</evidence>
<comment type="catalytic activity">
    <reaction evidence="10 11">
        <text>L-methionine + ATP + H2O = S-adenosyl-L-methionine + phosphate + diphosphate</text>
        <dbReference type="Rhea" id="RHEA:21080"/>
        <dbReference type="ChEBI" id="CHEBI:15377"/>
        <dbReference type="ChEBI" id="CHEBI:30616"/>
        <dbReference type="ChEBI" id="CHEBI:33019"/>
        <dbReference type="ChEBI" id="CHEBI:43474"/>
        <dbReference type="ChEBI" id="CHEBI:57844"/>
        <dbReference type="ChEBI" id="CHEBI:59789"/>
        <dbReference type="EC" id="2.5.1.6"/>
    </reaction>
</comment>